<sequence length="78" mass="9079">MEFLKINCIRNCSLDVSVKAQDNGQRYRFELLIVSVCLAIAFLLIAFVTHFICVNIKKPDRHDMQMERQQSEEFLADA</sequence>
<accession>A0A4U5MVA7</accession>
<evidence type="ECO:0000256" key="1">
    <source>
        <dbReference type="SAM" id="Phobius"/>
    </source>
</evidence>
<proteinExistence type="predicted"/>
<organism evidence="2 3">
    <name type="scientific">Steinernema carpocapsae</name>
    <name type="common">Entomopathogenic nematode</name>
    <dbReference type="NCBI Taxonomy" id="34508"/>
    <lineage>
        <taxon>Eukaryota</taxon>
        <taxon>Metazoa</taxon>
        <taxon>Ecdysozoa</taxon>
        <taxon>Nematoda</taxon>
        <taxon>Chromadorea</taxon>
        <taxon>Rhabditida</taxon>
        <taxon>Tylenchina</taxon>
        <taxon>Panagrolaimomorpha</taxon>
        <taxon>Strongyloidoidea</taxon>
        <taxon>Steinernematidae</taxon>
        <taxon>Steinernema</taxon>
    </lineage>
</organism>
<comment type="caution">
    <text evidence="2">The sequence shown here is derived from an EMBL/GenBank/DDBJ whole genome shotgun (WGS) entry which is preliminary data.</text>
</comment>
<dbReference type="Proteomes" id="UP000298663">
    <property type="component" value="Unassembled WGS sequence"/>
</dbReference>
<feature type="transmembrane region" description="Helical" evidence="1">
    <location>
        <begin position="31"/>
        <end position="56"/>
    </location>
</feature>
<keyword evidence="1" id="KW-1133">Transmembrane helix</keyword>
<name>A0A4U5MVA7_STECR</name>
<gene>
    <name evidence="2" type="ORF">L596_021027</name>
</gene>
<dbReference type="AlphaFoldDB" id="A0A4U5MVA7"/>
<protein>
    <submittedName>
        <fullName evidence="2">Uncharacterized protein</fullName>
    </submittedName>
</protein>
<keyword evidence="3" id="KW-1185">Reference proteome</keyword>
<keyword evidence="1" id="KW-0472">Membrane</keyword>
<dbReference type="EMBL" id="AZBU02000006">
    <property type="protein sequence ID" value="TKR73751.1"/>
    <property type="molecule type" value="Genomic_DNA"/>
</dbReference>
<evidence type="ECO:0000313" key="3">
    <source>
        <dbReference type="Proteomes" id="UP000298663"/>
    </source>
</evidence>
<keyword evidence="1" id="KW-0812">Transmembrane</keyword>
<evidence type="ECO:0000313" key="2">
    <source>
        <dbReference type="EMBL" id="TKR73751.1"/>
    </source>
</evidence>
<reference evidence="2 3" key="1">
    <citation type="journal article" date="2015" name="Genome Biol.">
        <title>Comparative genomics of Steinernema reveals deeply conserved gene regulatory networks.</title>
        <authorList>
            <person name="Dillman A.R."/>
            <person name="Macchietto M."/>
            <person name="Porter C.F."/>
            <person name="Rogers A."/>
            <person name="Williams B."/>
            <person name="Antoshechkin I."/>
            <person name="Lee M.M."/>
            <person name="Goodwin Z."/>
            <person name="Lu X."/>
            <person name="Lewis E.E."/>
            <person name="Goodrich-Blair H."/>
            <person name="Stock S.P."/>
            <person name="Adams B.J."/>
            <person name="Sternberg P.W."/>
            <person name="Mortazavi A."/>
        </authorList>
    </citation>
    <scope>NUCLEOTIDE SEQUENCE [LARGE SCALE GENOMIC DNA]</scope>
    <source>
        <strain evidence="2 3">ALL</strain>
    </source>
</reference>
<reference evidence="2 3" key="2">
    <citation type="journal article" date="2019" name="G3 (Bethesda)">
        <title>Hybrid Assembly of the Genome of the Entomopathogenic Nematode Steinernema carpocapsae Identifies the X-Chromosome.</title>
        <authorList>
            <person name="Serra L."/>
            <person name="Macchietto M."/>
            <person name="Macias-Munoz A."/>
            <person name="McGill C.J."/>
            <person name="Rodriguez I.M."/>
            <person name="Rodriguez B."/>
            <person name="Murad R."/>
            <person name="Mortazavi A."/>
        </authorList>
    </citation>
    <scope>NUCLEOTIDE SEQUENCE [LARGE SCALE GENOMIC DNA]</scope>
    <source>
        <strain evidence="2 3">ALL</strain>
    </source>
</reference>